<evidence type="ECO:0000313" key="3">
    <source>
        <dbReference type="EMBL" id="KXB32500.1"/>
    </source>
</evidence>
<keyword evidence="4" id="KW-1185">Reference proteome</keyword>
<organism evidence="3 4">
    <name type="scientific">Dechloromonas denitrificans</name>
    <dbReference type="NCBI Taxonomy" id="281362"/>
    <lineage>
        <taxon>Bacteria</taxon>
        <taxon>Pseudomonadati</taxon>
        <taxon>Pseudomonadota</taxon>
        <taxon>Betaproteobacteria</taxon>
        <taxon>Rhodocyclales</taxon>
        <taxon>Azonexaceae</taxon>
        <taxon>Dechloromonas</taxon>
    </lineage>
</organism>
<reference evidence="3 4" key="1">
    <citation type="submission" date="2015-12" db="EMBL/GenBank/DDBJ databases">
        <title>Nitrous oxide reduction kinetics distinguish bacteria harboring typical versus atypical NosZ.</title>
        <authorList>
            <person name="Yoon S."/>
            <person name="Nissen S."/>
            <person name="Park D."/>
            <person name="Sanford R.A."/>
            <person name="Loeffler F.E."/>
        </authorList>
    </citation>
    <scope>NUCLEOTIDE SEQUENCE [LARGE SCALE GENOMIC DNA]</scope>
    <source>
        <strain evidence="3 4">ATCC BAA-841</strain>
    </source>
</reference>
<evidence type="ECO:0000313" key="4">
    <source>
        <dbReference type="Proteomes" id="UP000070186"/>
    </source>
</evidence>
<keyword evidence="2" id="KW-1133">Transmembrane helix</keyword>
<name>A0A133XNI7_9RHOO</name>
<gene>
    <name evidence="3" type="ORF">AT959_02100</name>
</gene>
<proteinExistence type="predicted"/>
<evidence type="ECO:0000256" key="1">
    <source>
        <dbReference type="SAM" id="MobiDB-lite"/>
    </source>
</evidence>
<dbReference type="EMBL" id="LODL01000005">
    <property type="protein sequence ID" value="KXB32500.1"/>
    <property type="molecule type" value="Genomic_DNA"/>
</dbReference>
<accession>A0A133XNI7</accession>
<dbReference type="RefSeq" id="WP_157651177.1">
    <property type="nucleotide sequence ID" value="NZ_LODL01000005.1"/>
</dbReference>
<keyword evidence="2" id="KW-0472">Membrane</keyword>
<comment type="caution">
    <text evidence="3">The sequence shown here is derived from an EMBL/GenBank/DDBJ whole genome shotgun (WGS) entry which is preliminary data.</text>
</comment>
<feature type="transmembrane region" description="Helical" evidence="2">
    <location>
        <begin position="317"/>
        <end position="335"/>
    </location>
</feature>
<feature type="region of interest" description="Disordered" evidence="1">
    <location>
        <begin position="286"/>
        <end position="307"/>
    </location>
</feature>
<evidence type="ECO:0000256" key="2">
    <source>
        <dbReference type="SAM" id="Phobius"/>
    </source>
</evidence>
<keyword evidence="2" id="KW-0812">Transmembrane</keyword>
<sequence>MNQTINTSTSEVPAVLPEKFCPQCGKSTLPLSVPHVSTECKDCGRTVHFVRPGDNGEGIRVEAGEQFTIPAGWITLSLEPKANGKLFRSGLPFLLNQFFVSNAPTEESITEFVDNLEKEFDNYVEKTEAAKGLNLATEDGTKELIARLEADKQSRDWYIFAASMFCGGIKWSIENENAQRAAWAGYMMGTFRALSIVSEPVFEETLWRGYLANEVVYEAAAAAGNRSPAELEALKKLEPLFQRLDETALHALVDSGLAIGPKINVKHLPEELLRALAKHQLATRERERQEIRQAEKDRREDERTTRKDRREDIELRIKWLTIGATLAGIVASLVVKFA</sequence>
<dbReference type="AlphaFoldDB" id="A0A133XNI7"/>
<protein>
    <submittedName>
        <fullName evidence="3">Uncharacterized protein</fullName>
    </submittedName>
</protein>
<dbReference type="Proteomes" id="UP000070186">
    <property type="component" value="Unassembled WGS sequence"/>
</dbReference>